<protein>
    <submittedName>
        <fullName evidence="2">Putative membrane protein</fullName>
    </submittedName>
</protein>
<evidence type="ECO:0000256" key="1">
    <source>
        <dbReference type="SAM" id="Phobius"/>
    </source>
</evidence>
<dbReference type="InterPro" id="IPR058534">
    <property type="entry name" value="YjdF"/>
</dbReference>
<dbReference type="PIRSF" id="PIRSF020606">
    <property type="entry name" value="UCP020606"/>
    <property type="match status" value="1"/>
</dbReference>
<gene>
    <name evidence="2" type="ORF">FHS27_001061</name>
</gene>
<feature type="transmembrane region" description="Helical" evidence="1">
    <location>
        <begin position="54"/>
        <end position="74"/>
    </location>
</feature>
<feature type="transmembrane region" description="Helical" evidence="1">
    <location>
        <begin position="181"/>
        <end position="199"/>
    </location>
</feature>
<comment type="caution">
    <text evidence="2">The sequence shown here is derived from an EMBL/GenBank/DDBJ whole genome shotgun (WGS) entry which is preliminary data.</text>
</comment>
<dbReference type="EMBL" id="JACHXU010000003">
    <property type="protein sequence ID" value="MBB3205261.1"/>
    <property type="molecule type" value="Genomic_DNA"/>
</dbReference>
<dbReference type="AlphaFoldDB" id="A0A7W5DVF6"/>
<dbReference type="RefSeq" id="WP_184302588.1">
    <property type="nucleotide sequence ID" value="NZ_JACHXU010000003.1"/>
</dbReference>
<feature type="transmembrane region" description="Helical" evidence="1">
    <location>
        <begin position="31"/>
        <end position="47"/>
    </location>
</feature>
<evidence type="ECO:0000313" key="3">
    <source>
        <dbReference type="Proteomes" id="UP000536179"/>
    </source>
</evidence>
<feature type="transmembrane region" description="Helical" evidence="1">
    <location>
        <begin position="131"/>
        <end position="151"/>
    </location>
</feature>
<dbReference type="InterPro" id="IPR014509">
    <property type="entry name" value="YjdF-like"/>
</dbReference>
<reference evidence="2 3" key="1">
    <citation type="submission" date="2020-08" db="EMBL/GenBank/DDBJ databases">
        <title>Genomic Encyclopedia of Type Strains, Phase III (KMG-III): the genomes of soil and plant-associated and newly described type strains.</title>
        <authorList>
            <person name="Whitman W."/>
        </authorList>
    </citation>
    <scope>NUCLEOTIDE SEQUENCE [LARGE SCALE GENOMIC DNA]</scope>
    <source>
        <strain evidence="2 3">CECT 8075</strain>
    </source>
</reference>
<evidence type="ECO:0000313" key="2">
    <source>
        <dbReference type="EMBL" id="MBB3205261.1"/>
    </source>
</evidence>
<proteinExistence type="predicted"/>
<accession>A0A7W5DVF6</accession>
<keyword evidence="1" id="KW-1133">Transmembrane helix</keyword>
<organism evidence="2 3">
    <name type="scientific">Aporhodopirellula rubra</name>
    <dbReference type="NCBI Taxonomy" id="980271"/>
    <lineage>
        <taxon>Bacteria</taxon>
        <taxon>Pseudomonadati</taxon>
        <taxon>Planctomycetota</taxon>
        <taxon>Planctomycetia</taxon>
        <taxon>Pirellulales</taxon>
        <taxon>Pirellulaceae</taxon>
        <taxon>Aporhodopirellula</taxon>
    </lineage>
</organism>
<dbReference type="Proteomes" id="UP000536179">
    <property type="component" value="Unassembled WGS sequence"/>
</dbReference>
<keyword evidence="1" id="KW-0812">Transmembrane</keyword>
<name>A0A7W5DVF6_9BACT</name>
<keyword evidence="3" id="KW-1185">Reference proteome</keyword>
<sequence length="217" mass="23993">MSLRFILIGLTALAIPLSFVAAPYPNELLLQHVPTVIGVVLLVIAAKRYQPSDVALGCCLAFLWLHLIGARWIYSYVPYDDMFQMLTGHTLTETFGWQRNHYDRMVHFASGVLGLPPISNFLQSYCHVSPASAAFLSVACVLAIGAGYEILEWQIGMTFSPEMAESYNGQQGDMWDAQKDMALAGLGAIITVPLIYRWVPNPVTPSGVRKNESMPRT</sequence>
<keyword evidence="1" id="KW-0472">Membrane</keyword>
<dbReference type="Pfam" id="PF09997">
    <property type="entry name" value="DUF2238"/>
    <property type="match status" value="1"/>
</dbReference>